<protein>
    <submittedName>
        <fullName evidence="1">Uncharacterized protein</fullName>
    </submittedName>
</protein>
<reference evidence="1" key="1">
    <citation type="submission" date="2018-05" db="EMBL/GenBank/DDBJ databases">
        <authorList>
            <person name="Lanie J.A."/>
            <person name="Ng W.-L."/>
            <person name="Kazmierczak K.M."/>
            <person name="Andrzejewski T.M."/>
            <person name="Davidsen T.M."/>
            <person name="Wayne K.J."/>
            <person name="Tettelin H."/>
            <person name="Glass J.I."/>
            <person name="Rusch D."/>
            <person name="Podicherti R."/>
            <person name="Tsui H.-C.T."/>
            <person name="Winkler M.E."/>
        </authorList>
    </citation>
    <scope>NUCLEOTIDE SEQUENCE</scope>
</reference>
<feature type="non-terminal residue" evidence="1">
    <location>
        <position position="1"/>
    </location>
</feature>
<dbReference type="EMBL" id="UINC01057242">
    <property type="protein sequence ID" value="SVB78188.1"/>
    <property type="molecule type" value="Genomic_DNA"/>
</dbReference>
<feature type="non-terminal residue" evidence="1">
    <location>
        <position position="486"/>
    </location>
</feature>
<accession>A0A382GSW4</accession>
<organism evidence="1">
    <name type="scientific">marine metagenome</name>
    <dbReference type="NCBI Taxonomy" id="408172"/>
    <lineage>
        <taxon>unclassified sequences</taxon>
        <taxon>metagenomes</taxon>
        <taxon>ecological metagenomes</taxon>
    </lineage>
</organism>
<name>A0A382GSW4_9ZZZZ</name>
<evidence type="ECO:0000313" key="1">
    <source>
        <dbReference type="EMBL" id="SVB78188.1"/>
    </source>
</evidence>
<proteinExistence type="predicted"/>
<gene>
    <name evidence="1" type="ORF">METZ01_LOCUS231042</name>
</gene>
<dbReference type="AlphaFoldDB" id="A0A382GSW4"/>
<sequence>FSVLSFAAETYFYINKGSFFYNKSTFAARTEYKATEDLDLTEVDSGNDVVDLGNLFHQEINWRSSANAKYKINQDGQNILLSSTDGKLAYLEMVLTKSLDYPGRMYQIQLSFFVKNVLDSLSYISTFEIIDGKPYQHRAFCDTSFQKCENYLLSSYFYNDVGKLFNGSPKEFRARLYTTGQEVLFLKPKFTAVRVYDPLLGMKSAEPISLSVSKFNTPDTKESLSKNLVSLEELGLSEMSGSKNKGSFYDWDPNNNKSSQKITVAKNISLSKDNLENLKGIHFNYKNSNPNNPMQISFGVHTSGMKLHIPIEKIEKINVGKDLRVLTEVPSETLDFSSSFLKKGPLYLAKRVLGLPFDDSWQFSQAGKRTVIQRRFHKNLKDVQNINFVFNPEFDDLVIVEGNLVRYPSDKFSGDEEIGLAVSCNLRLSRGRFFNNFLIAHGELPAKIFKSSGHWVLQIDLKEYLHANSTLYLEEILLFIPESISE</sequence>